<evidence type="ECO:0000259" key="3">
    <source>
        <dbReference type="PROSITE" id="PS51186"/>
    </source>
</evidence>
<name>A0ABY4JDS0_9BACT</name>
<dbReference type="Proteomes" id="UP000829647">
    <property type="component" value="Chromosome"/>
</dbReference>
<dbReference type="EMBL" id="CP095848">
    <property type="protein sequence ID" value="UPL50979.1"/>
    <property type="molecule type" value="Genomic_DNA"/>
</dbReference>
<dbReference type="PANTHER" id="PTHR43877">
    <property type="entry name" value="AMINOALKYLPHOSPHONATE N-ACETYLTRANSFERASE-RELATED-RELATED"/>
    <property type="match status" value="1"/>
</dbReference>
<dbReference type="SUPFAM" id="SSF55729">
    <property type="entry name" value="Acyl-CoA N-acyltransferases (Nat)"/>
    <property type="match status" value="1"/>
</dbReference>
<dbReference type="InterPro" id="IPR016181">
    <property type="entry name" value="Acyl_CoA_acyltransferase"/>
</dbReference>
<evidence type="ECO:0000256" key="1">
    <source>
        <dbReference type="ARBA" id="ARBA00022679"/>
    </source>
</evidence>
<dbReference type="Gene3D" id="3.40.630.30">
    <property type="match status" value="1"/>
</dbReference>
<protein>
    <submittedName>
        <fullName evidence="4">GNAT family N-acetyltransferase</fullName>
    </submittedName>
</protein>
<keyword evidence="2" id="KW-0012">Acyltransferase</keyword>
<keyword evidence="5" id="KW-1185">Reference proteome</keyword>
<evidence type="ECO:0000313" key="5">
    <source>
        <dbReference type="Proteomes" id="UP000829647"/>
    </source>
</evidence>
<evidence type="ECO:0000256" key="2">
    <source>
        <dbReference type="ARBA" id="ARBA00023315"/>
    </source>
</evidence>
<dbReference type="RefSeq" id="WP_247976900.1">
    <property type="nucleotide sequence ID" value="NZ_CP095848.1"/>
</dbReference>
<sequence>MLASLTLSAATETDLPDLLLLVNRAYRGDASHQGWTTEAHLLDGQRTDAEDVRELLQAPGATFLLARSPEGQLLGSVYLKAQMPDLYLGMLSVEPAQQARGLGKFLLAAAENHARQLGCTSILISVISVRDELLAWYERHGFQRTGETAAFPTDTRFGIPRQELELLLLRKPLGAE</sequence>
<proteinExistence type="predicted"/>
<dbReference type="CDD" id="cd04301">
    <property type="entry name" value="NAT_SF"/>
    <property type="match status" value="1"/>
</dbReference>
<evidence type="ECO:0000313" key="4">
    <source>
        <dbReference type="EMBL" id="UPL50979.1"/>
    </source>
</evidence>
<gene>
    <name evidence="4" type="ORF">MWH26_08750</name>
</gene>
<reference evidence="4 5" key="1">
    <citation type="submission" date="2022-04" db="EMBL/GenBank/DDBJ databases">
        <title>Hymenobacter sp. isolated from the air.</title>
        <authorList>
            <person name="Won M."/>
            <person name="Lee C.-M."/>
            <person name="Woen H.-Y."/>
            <person name="Kwon S.-W."/>
        </authorList>
    </citation>
    <scope>NUCLEOTIDE SEQUENCE [LARGE SCALE GENOMIC DNA]</scope>
    <source>
        <strain evidence="5">5516 S-25</strain>
    </source>
</reference>
<dbReference type="PROSITE" id="PS51186">
    <property type="entry name" value="GNAT"/>
    <property type="match status" value="1"/>
</dbReference>
<dbReference type="Pfam" id="PF00583">
    <property type="entry name" value="Acetyltransf_1"/>
    <property type="match status" value="1"/>
</dbReference>
<accession>A0ABY4JDS0</accession>
<dbReference type="PANTHER" id="PTHR43877:SF1">
    <property type="entry name" value="ACETYLTRANSFERASE"/>
    <property type="match status" value="1"/>
</dbReference>
<organism evidence="4 5">
    <name type="scientific">Hymenobacter sublimis</name>
    <dbReference type="NCBI Taxonomy" id="2933777"/>
    <lineage>
        <taxon>Bacteria</taxon>
        <taxon>Pseudomonadati</taxon>
        <taxon>Bacteroidota</taxon>
        <taxon>Cytophagia</taxon>
        <taxon>Cytophagales</taxon>
        <taxon>Hymenobacteraceae</taxon>
        <taxon>Hymenobacter</taxon>
    </lineage>
</organism>
<dbReference type="InterPro" id="IPR000182">
    <property type="entry name" value="GNAT_dom"/>
</dbReference>
<keyword evidence="1" id="KW-0808">Transferase</keyword>
<dbReference type="InterPro" id="IPR050832">
    <property type="entry name" value="Bact_Acetyltransf"/>
</dbReference>
<feature type="domain" description="N-acetyltransferase" evidence="3">
    <location>
        <begin position="5"/>
        <end position="174"/>
    </location>
</feature>